<reference evidence="13 14" key="1">
    <citation type="submission" date="2019-09" db="EMBL/GenBank/DDBJ databases">
        <authorList>
            <person name="Brejova B."/>
        </authorList>
    </citation>
    <scope>NUCLEOTIDE SEQUENCE [LARGE SCALE GENOMIC DNA]</scope>
</reference>
<evidence type="ECO:0000256" key="3">
    <source>
        <dbReference type="ARBA" id="ARBA00009667"/>
    </source>
</evidence>
<evidence type="ECO:0000256" key="12">
    <source>
        <dbReference type="RuleBase" id="RU364022"/>
    </source>
</evidence>
<evidence type="ECO:0000256" key="5">
    <source>
        <dbReference type="ARBA" id="ARBA00018464"/>
    </source>
</evidence>
<evidence type="ECO:0000256" key="9">
    <source>
        <dbReference type="ARBA" id="ARBA00030547"/>
    </source>
</evidence>
<comment type="catalytic activity">
    <reaction evidence="1 12">
        <text>1-(5-phospho-beta-D-ribosyl)-5-[(5-phospho-beta-D-ribosylamino)methylideneamino]imidazole-4-carboxamide = 5-[(5-phospho-1-deoxy-D-ribulos-1-ylimino)methylamino]-1-(5-phospho-beta-D-ribosyl)imidazole-4-carboxamide</text>
        <dbReference type="Rhea" id="RHEA:15469"/>
        <dbReference type="ChEBI" id="CHEBI:58435"/>
        <dbReference type="ChEBI" id="CHEBI:58525"/>
        <dbReference type="EC" id="5.3.1.16"/>
    </reaction>
</comment>
<dbReference type="EC" id="5.3.1.16" evidence="4 12"/>
<dbReference type="AlphaFoldDB" id="A0A5E8B655"/>
<organism evidence="13 14">
    <name type="scientific">Magnusiomyces paraingens</name>
    <dbReference type="NCBI Taxonomy" id="2606893"/>
    <lineage>
        <taxon>Eukaryota</taxon>
        <taxon>Fungi</taxon>
        <taxon>Dikarya</taxon>
        <taxon>Ascomycota</taxon>
        <taxon>Saccharomycotina</taxon>
        <taxon>Dipodascomycetes</taxon>
        <taxon>Dipodascales</taxon>
        <taxon>Dipodascaceae</taxon>
        <taxon>Magnusiomyces</taxon>
    </lineage>
</organism>
<dbReference type="PANTHER" id="PTHR43090">
    <property type="entry name" value="1-(5-PHOSPHORIBOSYL)-5-[(5-PHOSPHORIBOSYLAMINO)METHYLIDENEAMINO] IMIDAZOLE-4-CARBOXAMIDE ISOMERASE"/>
    <property type="match status" value="1"/>
</dbReference>
<dbReference type="NCBIfam" id="TIGR02129">
    <property type="entry name" value="hisA_euk"/>
    <property type="match status" value="1"/>
</dbReference>
<comment type="subcellular location">
    <subcellularLocation>
        <location evidence="12">Cytoplasm</location>
    </subcellularLocation>
</comment>
<evidence type="ECO:0000256" key="11">
    <source>
        <dbReference type="RuleBase" id="RU003657"/>
    </source>
</evidence>
<dbReference type="RefSeq" id="XP_031851782.1">
    <property type="nucleotide sequence ID" value="XM_031995891.1"/>
</dbReference>
<dbReference type="GeneID" id="43579991"/>
<dbReference type="InterPro" id="IPR011060">
    <property type="entry name" value="RibuloseP-bd_barrel"/>
</dbReference>
<dbReference type="PANTHER" id="PTHR43090:SF2">
    <property type="entry name" value="1-(5-PHOSPHORIBOSYL)-5-[(5-PHOSPHORIBOSYLAMINO)METHYLIDENEAMINO] IMIDAZOLE-4-CARBOXAMIDE ISOMERASE"/>
    <property type="match status" value="1"/>
</dbReference>
<proteinExistence type="inferred from homology"/>
<dbReference type="GO" id="GO:0003949">
    <property type="term" value="F:1-(5-phosphoribosyl)-5-[(5-phosphoribosylamino)methylideneamino]imidazole-4-carboxamide isomerase activity"/>
    <property type="evidence" value="ECO:0007669"/>
    <property type="project" value="UniProtKB-EC"/>
</dbReference>
<name>A0A5E8B655_9ASCO</name>
<dbReference type="GO" id="GO:0005737">
    <property type="term" value="C:cytoplasm"/>
    <property type="evidence" value="ECO:0007669"/>
    <property type="project" value="UniProtKB-SubCell"/>
</dbReference>
<dbReference type="CDD" id="cd04723">
    <property type="entry name" value="HisA_HisF"/>
    <property type="match status" value="1"/>
</dbReference>
<evidence type="ECO:0000256" key="4">
    <source>
        <dbReference type="ARBA" id="ARBA00012550"/>
    </source>
</evidence>
<dbReference type="InterPro" id="IPR006062">
    <property type="entry name" value="His_biosynth"/>
</dbReference>
<dbReference type="GO" id="GO:0000162">
    <property type="term" value="P:L-tryptophan biosynthetic process"/>
    <property type="evidence" value="ECO:0007669"/>
    <property type="project" value="TreeGrafter"/>
</dbReference>
<keyword evidence="12" id="KW-0963">Cytoplasm</keyword>
<dbReference type="UniPathway" id="UPA00031">
    <property type="reaction ID" value="UER00009"/>
</dbReference>
<dbReference type="InterPro" id="IPR013785">
    <property type="entry name" value="Aldolase_TIM"/>
</dbReference>
<evidence type="ECO:0000256" key="2">
    <source>
        <dbReference type="ARBA" id="ARBA00005133"/>
    </source>
</evidence>
<evidence type="ECO:0000313" key="13">
    <source>
        <dbReference type="EMBL" id="VVT46347.1"/>
    </source>
</evidence>
<keyword evidence="7 11" id="KW-0368">Histidine biosynthesis</keyword>
<evidence type="ECO:0000256" key="6">
    <source>
        <dbReference type="ARBA" id="ARBA00022605"/>
    </source>
</evidence>
<gene>
    <name evidence="13" type="ORF">SAPINGB_P001168</name>
</gene>
<dbReference type="Pfam" id="PF00977">
    <property type="entry name" value="His_biosynth"/>
    <property type="match status" value="1"/>
</dbReference>
<keyword evidence="8 12" id="KW-0413">Isomerase</keyword>
<dbReference type="EMBL" id="CABVLU010000001">
    <property type="protein sequence ID" value="VVT46347.1"/>
    <property type="molecule type" value="Genomic_DNA"/>
</dbReference>
<comment type="similarity">
    <text evidence="3 11">Belongs to the HisA/HisF family.</text>
</comment>
<dbReference type="Gene3D" id="3.20.20.70">
    <property type="entry name" value="Aldolase class I"/>
    <property type="match status" value="1"/>
</dbReference>
<dbReference type="Proteomes" id="UP000398389">
    <property type="component" value="Unassembled WGS sequence"/>
</dbReference>
<comment type="pathway">
    <text evidence="2 12">Amino-acid biosynthesis; L-histidine biosynthesis; L-histidine from 5-phospho-alpha-D-ribose 1-diphosphate: step 4/9.</text>
</comment>
<dbReference type="InterPro" id="IPR044524">
    <property type="entry name" value="Isoase_HisA-like"/>
</dbReference>
<evidence type="ECO:0000256" key="8">
    <source>
        <dbReference type="ARBA" id="ARBA00023235"/>
    </source>
</evidence>
<dbReference type="OrthoDB" id="446074at2759"/>
<evidence type="ECO:0000256" key="7">
    <source>
        <dbReference type="ARBA" id="ARBA00023102"/>
    </source>
</evidence>
<dbReference type="SUPFAM" id="SSF51366">
    <property type="entry name" value="Ribulose-phoshate binding barrel"/>
    <property type="match status" value="1"/>
</dbReference>
<evidence type="ECO:0000313" key="14">
    <source>
        <dbReference type="Proteomes" id="UP000398389"/>
    </source>
</evidence>
<dbReference type="InterPro" id="IPR011858">
    <property type="entry name" value="His6/HISN3"/>
</dbReference>
<keyword evidence="14" id="KW-1185">Reference proteome</keyword>
<sequence length="262" mass="28622">MTKFRGCIDIHNGVVKQIVGGTLDTGSLATNFVSEQPPAYYAQLYSSNKVAGTHVIKLGPGCDDAAAEALAAWPGQLQVGGGITAENAAAWLNEKHASKVIVTSYLFPDNKTLDRKRLEALFEAIGGDREKLIIDLSCRRRADTETGEPRWFVATNRWQTITEVEVNKETLDDLAKYCSEFLIHAADVEGLCRGIDEDLVRKLGEWTTIPTVYAGGAKSIDDLALVEKLSNGKVDLTYGSALDIFGGNKVKFDDCIAWNEKH</sequence>
<evidence type="ECO:0000256" key="10">
    <source>
        <dbReference type="ARBA" id="ARBA00031376"/>
    </source>
</evidence>
<protein>
    <recommendedName>
        <fullName evidence="5 12">1-(5-phosphoribosyl)-5-[(5-phosphoribosylamino)methylideneamino] imidazole-4-carboxamide isomerase</fullName>
        <ecNumber evidence="4 12">5.3.1.16</ecNumber>
    </recommendedName>
    <alternativeName>
        <fullName evidence="10 12">5-proFAR isomerase</fullName>
    </alternativeName>
    <alternativeName>
        <fullName evidence="9 12">Phosphoribosylformimino-5-aminoimidazole carboxamide ribotide isomerase</fullName>
    </alternativeName>
</protein>
<keyword evidence="6 11" id="KW-0028">Amino-acid biosynthesis</keyword>
<evidence type="ECO:0000256" key="1">
    <source>
        <dbReference type="ARBA" id="ARBA00000901"/>
    </source>
</evidence>
<dbReference type="GO" id="GO:0000105">
    <property type="term" value="P:L-histidine biosynthetic process"/>
    <property type="evidence" value="ECO:0007669"/>
    <property type="project" value="UniProtKB-UniPathway"/>
</dbReference>
<dbReference type="FunFam" id="3.20.20.70:FF:000110">
    <property type="entry name" value="1-(5-phosphoribosyl)-5-[(5-phosphoribosylamino)methylideneamino] imidazole-4-carboxamide isomerase, chloroplastic"/>
    <property type="match status" value="1"/>
</dbReference>
<accession>A0A5E8B655</accession>